<dbReference type="Proteomes" id="UP001374579">
    <property type="component" value="Unassembled WGS sequence"/>
</dbReference>
<evidence type="ECO:0000256" key="3">
    <source>
        <dbReference type="ARBA" id="ARBA00021377"/>
    </source>
</evidence>
<evidence type="ECO:0000256" key="8">
    <source>
        <dbReference type="RuleBase" id="RU367071"/>
    </source>
</evidence>
<evidence type="ECO:0000256" key="9">
    <source>
        <dbReference type="SAM" id="MobiDB-lite"/>
    </source>
</evidence>
<dbReference type="InterPro" id="IPR039974">
    <property type="entry name" value="Splicing_factor_SLU7"/>
</dbReference>
<dbReference type="GO" id="GO:0005681">
    <property type="term" value="C:spliceosomal complex"/>
    <property type="evidence" value="ECO:0007669"/>
    <property type="project" value="UniProtKB-UniRule"/>
</dbReference>
<evidence type="ECO:0000313" key="12">
    <source>
        <dbReference type="Proteomes" id="UP001374579"/>
    </source>
</evidence>
<comment type="subunit">
    <text evidence="8">Associated with the spliceosome.</text>
</comment>
<evidence type="ECO:0000313" key="11">
    <source>
        <dbReference type="EMBL" id="KAK7109739.1"/>
    </source>
</evidence>
<evidence type="ECO:0000256" key="7">
    <source>
        <dbReference type="ARBA" id="ARBA00023242"/>
    </source>
</evidence>
<dbReference type="InterPro" id="IPR021715">
    <property type="entry name" value="Slu7_dom"/>
</dbReference>
<dbReference type="PANTHER" id="PTHR12942:SF2">
    <property type="entry name" value="PRE-MRNA-SPLICING FACTOR SLU7"/>
    <property type="match status" value="1"/>
</dbReference>
<accession>A0AAN9BR01</accession>
<evidence type="ECO:0000256" key="1">
    <source>
        <dbReference type="ARBA" id="ARBA00004123"/>
    </source>
</evidence>
<sequence length="418" mass="47539">MSFQLNMPPSEIGRLARSEQGAGGGERQKQSREDWKKMKELEEARKAGTAPAMKDEEGKDINPHIPQYIMQAPWYFGANTATLRHQRQQEEKMKNSGPLTIELKKGIKNGSVATKFRKGACENCGAMTHKRKDCLERPRKIGARFTGDQIAPDEYLPDDVGQDFEGKRDIWNSFDPQEHQHKLFEEYSKIEEAKQAMKEEALEENLKHAGKGEDDEDKYAEDMDMPGQKFETKNRITVRNLRIREDTAKYLYNLDPNSAYYDPKTRSMRQNPLAGTGKEAVLSQYSGDNFVRVSGDAEQFANKQLFAWEAYEKGTDVHLQADPTKLELLSREFKNRRDNFKKSAKDSVLERYGGQEHLEAPPKQLLLAQTVSWGGWDCVWVQGSTLAGAGGGTPQSFVFRPKHCRSLGPTPPQDKFQQ</sequence>
<dbReference type="GO" id="GO:0000398">
    <property type="term" value="P:mRNA splicing, via spliceosome"/>
    <property type="evidence" value="ECO:0007669"/>
    <property type="project" value="UniProtKB-UniRule"/>
</dbReference>
<organism evidence="11 12">
    <name type="scientific">Littorina saxatilis</name>
    <dbReference type="NCBI Taxonomy" id="31220"/>
    <lineage>
        <taxon>Eukaryota</taxon>
        <taxon>Metazoa</taxon>
        <taxon>Spiralia</taxon>
        <taxon>Lophotrochozoa</taxon>
        <taxon>Mollusca</taxon>
        <taxon>Gastropoda</taxon>
        <taxon>Caenogastropoda</taxon>
        <taxon>Littorinimorpha</taxon>
        <taxon>Littorinoidea</taxon>
        <taxon>Littorinidae</taxon>
        <taxon>Littorina</taxon>
    </lineage>
</organism>
<evidence type="ECO:0000256" key="5">
    <source>
        <dbReference type="ARBA" id="ARBA00022728"/>
    </source>
</evidence>
<comment type="subcellular location">
    <subcellularLocation>
        <location evidence="1 8">Nucleus</location>
    </subcellularLocation>
</comment>
<comment type="similarity">
    <text evidence="2 8">Belongs to the SLU7 family.</text>
</comment>
<evidence type="ECO:0000256" key="2">
    <source>
        <dbReference type="ARBA" id="ARBA00007203"/>
    </source>
</evidence>
<keyword evidence="6 8" id="KW-0508">mRNA splicing</keyword>
<evidence type="ECO:0000256" key="4">
    <source>
        <dbReference type="ARBA" id="ARBA00022664"/>
    </source>
</evidence>
<proteinExistence type="inferred from homology"/>
<evidence type="ECO:0000256" key="6">
    <source>
        <dbReference type="ARBA" id="ARBA00023187"/>
    </source>
</evidence>
<dbReference type="Pfam" id="PF11708">
    <property type="entry name" value="Slu7"/>
    <property type="match status" value="1"/>
</dbReference>
<evidence type="ECO:0000259" key="10">
    <source>
        <dbReference type="Pfam" id="PF11708"/>
    </source>
</evidence>
<dbReference type="PANTHER" id="PTHR12942">
    <property type="entry name" value="STEP II SPLICING FACTOR SLU7"/>
    <property type="match status" value="1"/>
</dbReference>
<reference evidence="11 12" key="1">
    <citation type="submission" date="2024-02" db="EMBL/GenBank/DDBJ databases">
        <title>Chromosome-scale genome assembly of the rough periwinkle Littorina saxatilis.</title>
        <authorList>
            <person name="De Jode A."/>
            <person name="Faria R."/>
            <person name="Formenti G."/>
            <person name="Sims Y."/>
            <person name="Smith T.P."/>
            <person name="Tracey A."/>
            <person name="Wood J.M.D."/>
            <person name="Zagrodzka Z.B."/>
            <person name="Johannesson K."/>
            <person name="Butlin R.K."/>
            <person name="Leder E.H."/>
        </authorList>
    </citation>
    <scope>NUCLEOTIDE SEQUENCE [LARGE SCALE GENOMIC DNA]</scope>
    <source>
        <strain evidence="11">Snail1</strain>
        <tissue evidence="11">Muscle</tissue>
    </source>
</reference>
<dbReference type="EMBL" id="JBAMIC010000003">
    <property type="protein sequence ID" value="KAK7109739.1"/>
    <property type="molecule type" value="Genomic_DNA"/>
</dbReference>
<dbReference type="GO" id="GO:0030628">
    <property type="term" value="F:pre-mRNA 3'-splice site binding"/>
    <property type="evidence" value="ECO:0007669"/>
    <property type="project" value="UniProtKB-UniRule"/>
</dbReference>
<feature type="region of interest" description="Disordered" evidence="9">
    <location>
        <begin position="1"/>
        <end position="59"/>
    </location>
</feature>
<keyword evidence="12" id="KW-1185">Reference proteome</keyword>
<protein>
    <recommendedName>
        <fullName evidence="3 8">Pre-mRNA-splicing factor SLU7</fullName>
    </recommendedName>
</protein>
<gene>
    <name evidence="11" type="ORF">V1264_013728</name>
</gene>
<keyword evidence="7 8" id="KW-0539">Nucleus</keyword>
<feature type="domain" description="Pre-mRNA-splicing factor SLU7" evidence="10">
    <location>
        <begin position="163"/>
        <end position="370"/>
    </location>
</feature>
<name>A0AAN9BR01_9CAEN</name>
<feature type="compositionally biased region" description="Basic and acidic residues" evidence="9">
    <location>
        <begin position="26"/>
        <end position="46"/>
    </location>
</feature>
<dbReference type="AlphaFoldDB" id="A0AAN9BR01"/>
<comment type="caution">
    <text evidence="11">The sequence shown here is derived from an EMBL/GenBank/DDBJ whole genome shotgun (WGS) entry which is preliminary data.</text>
</comment>
<keyword evidence="5 8" id="KW-0747">Spliceosome</keyword>
<keyword evidence="4 8" id="KW-0507">mRNA processing</keyword>
<comment type="function">
    <text evidence="8">Involved in pre-mRNA splicing.</text>
</comment>